<protein>
    <submittedName>
        <fullName evidence="1">Uncharacterized protein</fullName>
    </submittedName>
</protein>
<name>X1TFN2_9ZZZZ</name>
<reference evidence="1" key="1">
    <citation type="journal article" date="2014" name="Front. Microbiol.">
        <title>High frequency of phylogenetically diverse reductive dehalogenase-homologous genes in deep subseafloor sedimentary metagenomes.</title>
        <authorList>
            <person name="Kawai M."/>
            <person name="Futagami T."/>
            <person name="Toyoda A."/>
            <person name="Takaki Y."/>
            <person name="Nishi S."/>
            <person name="Hori S."/>
            <person name="Arai W."/>
            <person name="Tsubouchi T."/>
            <person name="Morono Y."/>
            <person name="Uchiyama I."/>
            <person name="Ito T."/>
            <person name="Fujiyama A."/>
            <person name="Inagaki F."/>
            <person name="Takami H."/>
        </authorList>
    </citation>
    <scope>NUCLEOTIDE SEQUENCE</scope>
    <source>
        <strain evidence="1">Expedition CK06-06</strain>
    </source>
</reference>
<comment type="caution">
    <text evidence="1">The sequence shown here is derived from an EMBL/GenBank/DDBJ whole genome shotgun (WGS) entry which is preliminary data.</text>
</comment>
<dbReference type="AlphaFoldDB" id="X1TFN2"/>
<dbReference type="EMBL" id="BARW01007285">
    <property type="protein sequence ID" value="GAI86400.1"/>
    <property type="molecule type" value="Genomic_DNA"/>
</dbReference>
<proteinExistence type="predicted"/>
<evidence type="ECO:0000313" key="1">
    <source>
        <dbReference type="EMBL" id="GAI86400.1"/>
    </source>
</evidence>
<sequence>MFIDKVLNSQGVAAVAGSRFLTKCEKDKKAKIRELMATIKERKGTLAILKAIQEGKMGHD</sequence>
<gene>
    <name evidence="1" type="ORF">S12H4_15197</name>
</gene>
<organism evidence="1">
    <name type="scientific">marine sediment metagenome</name>
    <dbReference type="NCBI Taxonomy" id="412755"/>
    <lineage>
        <taxon>unclassified sequences</taxon>
        <taxon>metagenomes</taxon>
        <taxon>ecological metagenomes</taxon>
    </lineage>
</organism>
<accession>X1TFN2</accession>